<keyword evidence="3" id="KW-1185">Reference proteome</keyword>
<protein>
    <submittedName>
        <fullName evidence="2">Uncharacterized protein</fullName>
    </submittedName>
</protein>
<reference evidence="2" key="1">
    <citation type="journal article" date="2020" name="bioRxiv">
        <title>Chromosome-level reference genome of the European wasp spider Argiope bruennichi: a resource for studies on range expansion and evolutionary adaptation.</title>
        <authorList>
            <person name="Sheffer M.M."/>
            <person name="Hoppe A."/>
            <person name="Krehenwinkel H."/>
            <person name="Uhl G."/>
            <person name="Kuss A.W."/>
            <person name="Jensen L."/>
            <person name="Jensen C."/>
            <person name="Gillespie R.G."/>
            <person name="Hoff K.J."/>
            <person name="Prost S."/>
        </authorList>
    </citation>
    <scope>NUCLEOTIDE SEQUENCE</scope>
</reference>
<sequence length="817" mass="92712">MSIKSAFEKDFSEHDRHESSDFPKMSDHLTDSNILKSKKTYGRFAVCINNKPFPGFIEELYAEENSGSATSITSSSYNKNNDQKEVNSEYSLFSDEVTDYISGSEDSSKDGISFPFLEVASSGSNYYRTRKNLKNDLNNEQNNSEEILKSDSDFLNLNQANHIRKDKKVSCGESTNELPQKPSEAVRRFLMCIKINLLLFIEEFMQKKILELQQIVQKMGFSFPFLEVASFWFKLLSHQEKPKNDLNNEQNNSEEILKSDSDFLNLNQANHIRKDKKVSCGESTNELPQKPSEAVRRFLMCIKNKPSPDFIEELYAEENSGTATSITSSSYNKNNDQKEVNSEYSLFSDEVTDYISGSEDSSKDGISFPFLEVASSGSNYYRTRKNLKNDLNNEQNNSEEILKSDSDFLNLNQANHIRKDKKVSCGESTNELPQKPGETSTVQVAKQTGCYFGKANFFENPLINQSCFSIVDLSKKYSVKNNQANASNNLSNKRITEECELAPVKKKSVANNAVSSKINSFDKETLHSTVSVRKSSKDIILKSINAGNLDVKKCDAKTPSSFVHEQNAGDFEHLAIPGPSTLSYNHSSMESRKCHTEIEPVCDISALIKKPTTTFLENPVYHKQEMRTGSFTSLGASFEGCANNYLQQTKNKCILKTKKMADEVFSRDPLLRYESVSEYFELPNMIDILSDFLGDCVSIPPTYHDVKKGYNFPENFERKSLSNLVKDFVQYVYFLLIPKDKPKPLNILYSQVMNVAVHKMSIRENAIVMKVFGNKSSLNNPFEKLKLDDVLKKLYLVALLVIFHEYKSRQTTSSIMN</sequence>
<name>A0A8T0FM16_ARGBR</name>
<organism evidence="2 3">
    <name type="scientific">Argiope bruennichi</name>
    <name type="common">Wasp spider</name>
    <name type="synonym">Aranea bruennichi</name>
    <dbReference type="NCBI Taxonomy" id="94029"/>
    <lineage>
        <taxon>Eukaryota</taxon>
        <taxon>Metazoa</taxon>
        <taxon>Ecdysozoa</taxon>
        <taxon>Arthropoda</taxon>
        <taxon>Chelicerata</taxon>
        <taxon>Arachnida</taxon>
        <taxon>Araneae</taxon>
        <taxon>Araneomorphae</taxon>
        <taxon>Entelegynae</taxon>
        <taxon>Araneoidea</taxon>
        <taxon>Araneidae</taxon>
        <taxon>Argiope</taxon>
    </lineage>
</organism>
<gene>
    <name evidence="2" type="ORF">HNY73_006291</name>
</gene>
<evidence type="ECO:0000313" key="3">
    <source>
        <dbReference type="Proteomes" id="UP000807504"/>
    </source>
</evidence>
<dbReference type="EMBL" id="JABXBU010000011">
    <property type="protein sequence ID" value="KAF8791425.1"/>
    <property type="molecule type" value="Genomic_DNA"/>
</dbReference>
<evidence type="ECO:0000256" key="1">
    <source>
        <dbReference type="SAM" id="MobiDB-lite"/>
    </source>
</evidence>
<reference evidence="2" key="2">
    <citation type="submission" date="2020-06" db="EMBL/GenBank/DDBJ databases">
        <authorList>
            <person name="Sheffer M."/>
        </authorList>
    </citation>
    <scope>NUCLEOTIDE SEQUENCE</scope>
</reference>
<accession>A0A8T0FM16</accession>
<proteinExistence type="predicted"/>
<dbReference type="AlphaFoldDB" id="A0A8T0FM16"/>
<feature type="region of interest" description="Disordered" evidence="1">
    <location>
        <begin position="1"/>
        <end position="26"/>
    </location>
</feature>
<comment type="caution">
    <text evidence="2">The sequence shown here is derived from an EMBL/GenBank/DDBJ whole genome shotgun (WGS) entry which is preliminary data.</text>
</comment>
<evidence type="ECO:0000313" key="2">
    <source>
        <dbReference type="EMBL" id="KAF8791425.1"/>
    </source>
</evidence>
<dbReference type="Proteomes" id="UP000807504">
    <property type="component" value="Unassembled WGS sequence"/>
</dbReference>